<reference evidence="1" key="1">
    <citation type="submission" date="2013-05" db="EMBL/GenBank/DDBJ databases">
        <authorList>
            <person name="Harkins D.M."/>
            <person name="Durkin A.S."/>
            <person name="Brinkac L.M."/>
            <person name="Haft D.H."/>
            <person name="Selengut J.D."/>
            <person name="Sanka R."/>
            <person name="DePew J."/>
            <person name="Purushe J."/>
            <person name="Hartskeerl R.A."/>
            <person name="Ahmed A."/>
            <person name="van der Linden H."/>
            <person name="Goris M.G.A."/>
            <person name="Vinetz J.M."/>
            <person name="Sutton G.G."/>
            <person name="Nierman W.C."/>
            <person name="Fouts D.E."/>
        </authorList>
    </citation>
    <scope>NUCLEOTIDE SEQUENCE [LARGE SCALE GENOMIC DNA]</scope>
    <source>
        <strain evidence="1">L 60</strain>
    </source>
</reference>
<dbReference type="Proteomes" id="UP000018747">
    <property type="component" value="Unassembled WGS sequence"/>
</dbReference>
<name>V6I7T8_9LEPT</name>
<sequence>MKLLGEILDGGPINFKWVTYGDVVHPKNSRVSLKDLLVTLGEMYNGSPLPQNGSPGFTDAYLSIKSPFSPQSLGWRLVQKGLISKDEVNNLYRAVGMDQLANICGYPWALPNCQ</sequence>
<dbReference type="EMBL" id="AHMT02000027">
    <property type="protein sequence ID" value="EQA62794.1"/>
    <property type="molecule type" value="Genomic_DNA"/>
</dbReference>
<evidence type="ECO:0000313" key="1">
    <source>
        <dbReference type="EMBL" id="EQA62794.1"/>
    </source>
</evidence>
<comment type="caution">
    <text evidence="1">The sequence shown here is derived from an EMBL/GenBank/DDBJ whole genome shotgun (WGS) entry which is preliminary data.</text>
</comment>
<dbReference type="AlphaFoldDB" id="V6I7T8"/>
<keyword evidence="2" id="KW-1185">Reference proteome</keyword>
<protein>
    <submittedName>
        <fullName evidence="1">Uncharacterized protein</fullName>
    </submittedName>
</protein>
<accession>V6I7T8</accession>
<evidence type="ECO:0000313" key="2">
    <source>
        <dbReference type="Proteomes" id="UP000018747"/>
    </source>
</evidence>
<gene>
    <name evidence="1" type="ORF">LEP1GSC062_1114</name>
</gene>
<organism evidence="1 2">
    <name type="scientific">Leptospira alexanderi serovar Manhao 3 str. L 60</name>
    <dbReference type="NCBI Taxonomy" id="1049759"/>
    <lineage>
        <taxon>Bacteria</taxon>
        <taxon>Pseudomonadati</taxon>
        <taxon>Spirochaetota</taxon>
        <taxon>Spirochaetia</taxon>
        <taxon>Leptospirales</taxon>
        <taxon>Leptospiraceae</taxon>
        <taxon>Leptospira</taxon>
    </lineage>
</organism>
<dbReference type="STRING" id="100053.GCA_002009845_00367"/>
<proteinExistence type="predicted"/>